<organism evidence="1">
    <name type="scientific">Anguilla anguilla</name>
    <name type="common">European freshwater eel</name>
    <name type="synonym">Muraena anguilla</name>
    <dbReference type="NCBI Taxonomy" id="7936"/>
    <lineage>
        <taxon>Eukaryota</taxon>
        <taxon>Metazoa</taxon>
        <taxon>Chordata</taxon>
        <taxon>Craniata</taxon>
        <taxon>Vertebrata</taxon>
        <taxon>Euteleostomi</taxon>
        <taxon>Actinopterygii</taxon>
        <taxon>Neopterygii</taxon>
        <taxon>Teleostei</taxon>
        <taxon>Anguilliformes</taxon>
        <taxon>Anguillidae</taxon>
        <taxon>Anguilla</taxon>
    </lineage>
</organism>
<protein>
    <submittedName>
        <fullName evidence="1">Uncharacterized protein</fullName>
    </submittedName>
</protein>
<sequence length="22" mass="2581">MGYISVPCSRVQQQYPIRDLNL</sequence>
<accession>A0A0E9QFF1</accession>
<name>A0A0E9QFF1_ANGAN</name>
<evidence type="ECO:0000313" key="1">
    <source>
        <dbReference type="EMBL" id="JAH14823.1"/>
    </source>
</evidence>
<reference evidence="1" key="2">
    <citation type="journal article" date="2015" name="Fish Shellfish Immunol.">
        <title>Early steps in the European eel (Anguilla anguilla)-Vibrio vulnificus interaction in the gills: Role of the RtxA13 toxin.</title>
        <authorList>
            <person name="Callol A."/>
            <person name="Pajuelo D."/>
            <person name="Ebbesson L."/>
            <person name="Teles M."/>
            <person name="MacKenzie S."/>
            <person name="Amaro C."/>
        </authorList>
    </citation>
    <scope>NUCLEOTIDE SEQUENCE</scope>
</reference>
<dbReference type="EMBL" id="GBXM01093754">
    <property type="protein sequence ID" value="JAH14823.1"/>
    <property type="molecule type" value="Transcribed_RNA"/>
</dbReference>
<reference evidence="1" key="1">
    <citation type="submission" date="2014-11" db="EMBL/GenBank/DDBJ databases">
        <authorList>
            <person name="Amaro Gonzalez C."/>
        </authorList>
    </citation>
    <scope>NUCLEOTIDE SEQUENCE</scope>
</reference>
<proteinExistence type="predicted"/>
<dbReference type="AlphaFoldDB" id="A0A0E9QFF1"/>